<dbReference type="AlphaFoldDB" id="A0A9W3BVQ0"/>
<dbReference type="Pfam" id="PF14223">
    <property type="entry name" value="Retrotran_gag_2"/>
    <property type="match status" value="1"/>
</dbReference>
<feature type="domain" description="DUF4219" evidence="1">
    <location>
        <begin position="28"/>
        <end position="54"/>
    </location>
</feature>
<keyword evidence="3" id="KW-1185">Reference proteome</keyword>
<proteinExistence type="predicted"/>
<dbReference type="PANTHER" id="PTHR35317:SF44">
    <property type="entry name" value="RNA-DIRECTED DNA POLYMERASE"/>
    <property type="match status" value="1"/>
</dbReference>
<feature type="domain" description="Retrovirus-related Pol polyprotein from transposon TNT 1-94-like beta-barrel" evidence="2">
    <location>
        <begin position="309"/>
        <end position="375"/>
    </location>
</feature>
<dbReference type="GeneID" id="130495834"/>
<sequence>MSDLKVVVKTLTTTGKEGGTSSIKCPILNSTNYTVWSMRMKILLKVHKVWEIVETEVENDDKNDMEMVGELNTAKKVWDAIKTRHVGADSVKEARLQTLMAEFDRLKMKDTEKIDYFVGRLAEITSKSAALGEEAGEPKLVKKFLKCLPRRKFIHMVAALEQLLDLNTTSFKDIVGRLKAYKERISEDDDDQEDQGKLMYANMDAQSNRGNLESQSNRGLIGDSRYRGRGGRCDKVGHYASDCPDRLLKLQETHEAEKDDTQEAEDLMLSEIVSLYEYAVKLMLNEVVFLNEEKVVPSKYEAVNGDDIWYLDNGASNHMSGDRRFGDDSRIDIKGKGSIEFVDRNGEPRKIVDVYYIHGLKSNIISLRQAMESGCEVRMKDENLTMYDRAGKIIAKAIRSRNRLYKVRMQIRETMSLLTTTISESIMCIRGLDT</sequence>
<dbReference type="PANTHER" id="PTHR35317">
    <property type="entry name" value="OS04G0629600 PROTEIN"/>
    <property type="match status" value="1"/>
</dbReference>
<name>A0A9W3BVQ0_RAPSA</name>
<gene>
    <name evidence="4" type="primary">LOC130495834</name>
</gene>
<evidence type="ECO:0000313" key="3">
    <source>
        <dbReference type="Proteomes" id="UP000504610"/>
    </source>
</evidence>
<dbReference type="OrthoDB" id="1107393at2759"/>
<dbReference type="RefSeq" id="XP_056843352.1">
    <property type="nucleotide sequence ID" value="XM_056987372.1"/>
</dbReference>
<reference evidence="4" key="2">
    <citation type="submission" date="2025-08" db="UniProtKB">
        <authorList>
            <consortium name="RefSeq"/>
        </authorList>
    </citation>
    <scope>IDENTIFICATION</scope>
    <source>
        <tissue evidence="4">Leaf</tissue>
    </source>
</reference>
<dbReference type="Proteomes" id="UP000504610">
    <property type="component" value="Chromosome 6"/>
</dbReference>
<organism evidence="3 4">
    <name type="scientific">Raphanus sativus</name>
    <name type="common">Radish</name>
    <name type="synonym">Raphanus raphanistrum var. sativus</name>
    <dbReference type="NCBI Taxonomy" id="3726"/>
    <lineage>
        <taxon>Eukaryota</taxon>
        <taxon>Viridiplantae</taxon>
        <taxon>Streptophyta</taxon>
        <taxon>Embryophyta</taxon>
        <taxon>Tracheophyta</taxon>
        <taxon>Spermatophyta</taxon>
        <taxon>Magnoliopsida</taxon>
        <taxon>eudicotyledons</taxon>
        <taxon>Gunneridae</taxon>
        <taxon>Pentapetalae</taxon>
        <taxon>rosids</taxon>
        <taxon>malvids</taxon>
        <taxon>Brassicales</taxon>
        <taxon>Brassicaceae</taxon>
        <taxon>Brassiceae</taxon>
        <taxon>Raphanus</taxon>
    </lineage>
</organism>
<dbReference type="InterPro" id="IPR025314">
    <property type="entry name" value="DUF4219"/>
</dbReference>
<dbReference type="InterPro" id="IPR054722">
    <property type="entry name" value="PolX-like_BBD"/>
</dbReference>
<accession>A0A9W3BVQ0</accession>
<dbReference type="KEGG" id="rsz:130495834"/>
<evidence type="ECO:0000259" key="2">
    <source>
        <dbReference type="Pfam" id="PF22936"/>
    </source>
</evidence>
<dbReference type="Pfam" id="PF22936">
    <property type="entry name" value="Pol_BBD"/>
    <property type="match status" value="1"/>
</dbReference>
<evidence type="ECO:0000259" key="1">
    <source>
        <dbReference type="Pfam" id="PF13961"/>
    </source>
</evidence>
<reference evidence="3" key="1">
    <citation type="journal article" date="2019" name="Database">
        <title>The radish genome database (RadishGD): an integrated information resource for radish genomics.</title>
        <authorList>
            <person name="Yu H.J."/>
            <person name="Baek S."/>
            <person name="Lee Y.J."/>
            <person name="Cho A."/>
            <person name="Mun J.H."/>
        </authorList>
    </citation>
    <scope>NUCLEOTIDE SEQUENCE [LARGE SCALE GENOMIC DNA]</scope>
    <source>
        <strain evidence="3">cv. WK10039</strain>
    </source>
</reference>
<evidence type="ECO:0000313" key="4">
    <source>
        <dbReference type="RefSeq" id="XP_056843352.1"/>
    </source>
</evidence>
<dbReference type="Pfam" id="PF13961">
    <property type="entry name" value="DUF4219"/>
    <property type="match status" value="1"/>
</dbReference>
<protein>
    <submittedName>
        <fullName evidence="4">Uncharacterized protein LOC130495834</fullName>
    </submittedName>
</protein>